<reference evidence="8 9" key="1">
    <citation type="submission" date="2007-03" db="EMBL/GenBank/DDBJ databases">
        <title>Complete sequence of Shewanella loihica PV-4.</title>
        <authorList>
            <consortium name="US DOE Joint Genome Institute"/>
            <person name="Copeland A."/>
            <person name="Lucas S."/>
            <person name="Lapidus A."/>
            <person name="Barry K."/>
            <person name="Detter J.C."/>
            <person name="Glavina del Rio T."/>
            <person name="Hammon N."/>
            <person name="Israni S."/>
            <person name="Dalin E."/>
            <person name="Tice H."/>
            <person name="Pitluck S."/>
            <person name="Chain P."/>
            <person name="Malfatti S."/>
            <person name="Shin M."/>
            <person name="Vergez L."/>
            <person name="Schmutz J."/>
            <person name="Larimer F."/>
            <person name="Land M."/>
            <person name="Hauser L."/>
            <person name="Kyrpides N."/>
            <person name="Mikhailova N."/>
            <person name="Romine M.F."/>
            <person name="Serres G."/>
            <person name="Fredrickson J."/>
            <person name="Tiedje J."/>
            <person name="Richardson P."/>
        </authorList>
    </citation>
    <scope>NUCLEOTIDE SEQUENCE [LARGE SCALE GENOMIC DNA]</scope>
    <source>
        <strain evidence="9">ATCC BAA-1088 / PV-4</strain>
    </source>
</reference>
<dbReference type="CDD" id="cd00082">
    <property type="entry name" value="HisKA"/>
    <property type="match status" value="1"/>
</dbReference>
<dbReference type="Gene3D" id="3.30.450.20">
    <property type="entry name" value="PAS domain"/>
    <property type="match status" value="3"/>
</dbReference>
<dbReference type="Pfam" id="PF00512">
    <property type="entry name" value="HisKA"/>
    <property type="match status" value="1"/>
</dbReference>
<dbReference type="EMBL" id="CP000606">
    <property type="protein sequence ID" value="ABO22778.1"/>
    <property type="molecule type" value="Genomic_DNA"/>
</dbReference>
<evidence type="ECO:0000259" key="7">
    <source>
        <dbReference type="PROSITE" id="PS50110"/>
    </source>
</evidence>
<comment type="catalytic activity">
    <reaction evidence="1">
        <text>ATP + protein L-histidine = ADP + protein N-phospho-L-histidine.</text>
        <dbReference type="EC" id="2.7.13.3"/>
    </reaction>
</comment>
<dbReference type="PANTHER" id="PTHR45339:SF1">
    <property type="entry name" value="HYBRID SIGNAL TRANSDUCTION HISTIDINE KINASE J"/>
    <property type="match status" value="1"/>
</dbReference>
<dbReference type="SMART" id="SM00091">
    <property type="entry name" value="PAS"/>
    <property type="match status" value="3"/>
</dbReference>
<dbReference type="SMART" id="SM00387">
    <property type="entry name" value="HATPase_c"/>
    <property type="match status" value="1"/>
</dbReference>
<dbReference type="PANTHER" id="PTHR45339">
    <property type="entry name" value="HYBRID SIGNAL TRANSDUCTION HISTIDINE KINASE J"/>
    <property type="match status" value="1"/>
</dbReference>
<dbReference type="PROSITE" id="PS50109">
    <property type="entry name" value="HIS_KIN"/>
    <property type="match status" value="1"/>
</dbReference>
<dbReference type="HOGENOM" id="CLU_000445_114_15_6"/>
<dbReference type="SUPFAM" id="SSF55874">
    <property type="entry name" value="ATPase domain of HSP90 chaperone/DNA topoisomerase II/histidine kinase"/>
    <property type="match status" value="1"/>
</dbReference>
<dbReference type="CDD" id="cd17546">
    <property type="entry name" value="REC_hyHK_CKI1_RcsC-like"/>
    <property type="match status" value="1"/>
</dbReference>
<proteinExistence type="predicted"/>
<feature type="domain" description="Histidine kinase" evidence="6">
    <location>
        <begin position="412"/>
        <end position="638"/>
    </location>
</feature>
<dbReference type="InterPro" id="IPR035965">
    <property type="entry name" value="PAS-like_dom_sf"/>
</dbReference>
<keyword evidence="8" id="KW-0808">Transferase</keyword>
<dbReference type="InterPro" id="IPR005467">
    <property type="entry name" value="His_kinase_dom"/>
</dbReference>
<dbReference type="Pfam" id="PF02518">
    <property type="entry name" value="HATPase_c"/>
    <property type="match status" value="1"/>
</dbReference>
<dbReference type="GO" id="GO:0000155">
    <property type="term" value="F:phosphorelay sensor kinase activity"/>
    <property type="evidence" value="ECO:0007669"/>
    <property type="project" value="InterPro"/>
</dbReference>
<dbReference type="SUPFAM" id="SSF47384">
    <property type="entry name" value="Homodimeric domain of signal transducing histidine kinase"/>
    <property type="match status" value="1"/>
</dbReference>
<dbReference type="Gene3D" id="1.10.287.130">
    <property type="match status" value="1"/>
</dbReference>
<dbReference type="eggNOG" id="COG2205">
    <property type="taxonomic scope" value="Bacteria"/>
</dbReference>
<keyword evidence="4" id="KW-0902">Two-component regulatory system</keyword>
<dbReference type="FunFam" id="3.30.565.10:FF:000010">
    <property type="entry name" value="Sensor histidine kinase RcsC"/>
    <property type="match status" value="1"/>
</dbReference>
<protein>
    <recommendedName>
        <fullName evidence="2">histidine kinase</fullName>
        <ecNumber evidence="2">2.7.13.3</ecNumber>
    </recommendedName>
</protein>
<dbReference type="SMART" id="SM00388">
    <property type="entry name" value="HisKA"/>
    <property type="match status" value="1"/>
</dbReference>
<dbReference type="InterPro" id="IPR003661">
    <property type="entry name" value="HisK_dim/P_dom"/>
</dbReference>
<dbReference type="Proteomes" id="UP000001558">
    <property type="component" value="Chromosome"/>
</dbReference>
<evidence type="ECO:0000256" key="2">
    <source>
        <dbReference type="ARBA" id="ARBA00012438"/>
    </source>
</evidence>
<dbReference type="RefSeq" id="WP_011864712.1">
    <property type="nucleotide sequence ID" value="NC_009092.1"/>
</dbReference>
<dbReference type="InterPro" id="IPR003594">
    <property type="entry name" value="HATPase_dom"/>
</dbReference>
<dbReference type="Gene3D" id="3.30.565.10">
    <property type="entry name" value="Histidine kinase-like ATPase, C-terminal domain"/>
    <property type="match status" value="1"/>
</dbReference>
<dbReference type="InterPro" id="IPR001789">
    <property type="entry name" value="Sig_transdc_resp-reg_receiver"/>
</dbReference>
<accession>A3QBD0</accession>
<keyword evidence="8" id="KW-0418">Kinase</keyword>
<dbReference type="OrthoDB" id="9810730at2"/>
<name>A3QBD0_SHELP</name>
<dbReference type="Pfam" id="PF00072">
    <property type="entry name" value="Response_reg"/>
    <property type="match status" value="1"/>
</dbReference>
<evidence type="ECO:0000256" key="4">
    <source>
        <dbReference type="ARBA" id="ARBA00023012"/>
    </source>
</evidence>
<dbReference type="InterPro" id="IPR000014">
    <property type="entry name" value="PAS"/>
</dbReference>
<dbReference type="PRINTS" id="PR00344">
    <property type="entry name" value="BCTRLSENSOR"/>
</dbReference>
<dbReference type="CDD" id="cd00130">
    <property type="entry name" value="PAS"/>
    <property type="match status" value="1"/>
</dbReference>
<dbReference type="InterPro" id="IPR011006">
    <property type="entry name" value="CheY-like_superfamily"/>
</dbReference>
<dbReference type="EC" id="2.7.13.3" evidence="2"/>
<dbReference type="InterPro" id="IPR036890">
    <property type="entry name" value="HATPase_C_sf"/>
</dbReference>
<feature type="modified residue" description="4-aspartylphosphate" evidence="5">
    <location>
        <position position="845"/>
    </location>
</feature>
<evidence type="ECO:0000256" key="1">
    <source>
        <dbReference type="ARBA" id="ARBA00000085"/>
    </source>
</evidence>
<dbReference type="SMART" id="SM00448">
    <property type="entry name" value="REC"/>
    <property type="match status" value="1"/>
</dbReference>
<dbReference type="CDD" id="cd16922">
    <property type="entry name" value="HATPase_EvgS-ArcB-TorS-like"/>
    <property type="match status" value="1"/>
</dbReference>
<dbReference type="STRING" id="323850.Shew_0907"/>
<dbReference type="KEGG" id="slo:Shew_0907"/>
<gene>
    <name evidence="8" type="ordered locus">Shew_0907</name>
</gene>
<evidence type="ECO:0000313" key="9">
    <source>
        <dbReference type="Proteomes" id="UP000001558"/>
    </source>
</evidence>
<dbReference type="InterPro" id="IPR013655">
    <property type="entry name" value="PAS_fold_3"/>
</dbReference>
<dbReference type="InterPro" id="IPR036097">
    <property type="entry name" value="HisK_dim/P_sf"/>
</dbReference>
<evidence type="ECO:0000313" key="8">
    <source>
        <dbReference type="EMBL" id="ABO22778.1"/>
    </source>
</evidence>
<feature type="domain" description="Response regulatory" evidence="7">
    <location>
        <begin position="796"/>
        <end position="915"/>
    </location>
</feature>
<keyword evidence="3 5" id="KW-0597">Phosphoprotein</keyword>
<dbReference type="SUPFAM" id="SSF52172">
    <property type="entry name" value="CheY-like"/>
    <property type="match status" value="1"/>
</dbReference>
<sequence length="919" mass="103453">MAPAGNSIDDSPFAQLICDKQGVIIEANDALYALFELNHEAVVKRPLEQLLTLNQTDSSDSLLEAITHALALTLADRQSLDVRLHRQSRTPWYQLFPQALSNNRYLLLFVPQRDDPNINQAYLKRFEAFLCSADIGIWHYDSTTGETRFSNRVKELLQLNHHSPLSWQSLQQMVTVKDRYKFDPFLAPSPSGKHKLAFRFRIDSNDVARVYELFAEHIYLENGHFKLLGLIKDQTESKAMLDALNEANESKKLALEAGNIGNWRAQIDEQGQWIWQWDQRANEMFCLNIEDIGVLEKWAERIHPEDFPAVMAAVEDSLANGNPFHQEYRAILPNQEIIYILAKGKVSQGQNQQNSRIDGICIDQTPIYQARLALQESYRSLESRVKQRTTELQLAKERAEIASQAKSEFLSMISHELRTPMNAVIGALELLSLADKSGEERDLIETASTSANNLIYILNDILDINKIESGKMQLEQQDFHLAGVIADLIKSFSPVASRQGLRFAVQEALELPDWVEGDIVKVRQILSNLLSNAMKFTHSTQEQTGCVSLNITVGEQNDIVTRVRFTVTDNGIGIDKATQKRLFTPFVQAQRSTTRNYGGTGLGLAICGKLTNLMGGSISLKSELGQGAQFCVELPFWRAHHHEQTQELSEHTIGMVNLGQPQTTLDWIKQCLTDKGGRVKCYQAEQLGIDTLALPLVIILATGEADELRFLANQAASPKGHSNWLVALPQHQRKALTQTIPQIDSLDSYLLSKALLLKAVHKRLNTGLAIDLDEMELDLCDPLTQEPMPGLKGDADILVVEDNPLNQKLILKQLDMLGYRCNLAEDGLAGVHLWQSADYKLILTDCHMPNLDGYDMSKQIRQIENSTQRKSVPIVAITGAAMATELDDCYRSGMNDFVSKPVQLRDLKKVIQKWYRHEE</sequence>
<dbReference type="SUPFAM" id="SSF55785">
    <property type="entry name" value="PYP-like sensor domain (PAS domain)"/>
    <property type="match status" value="2"/>
</dbReference>
<evidence type="ECO:0000256" key="3">
    <source>
        <dbReference type="ARBA" id="ARBA00022553"/>
    </source>
</evidence>
<dbReference type="InterPro" id="IPR004358">
    <property type="entry name" value="Sig_transdc_His_kin-like_C"/>
</dbReference>
<dbReference type="Pfam" id="PF08447">
    <property type="entry name" value="PAS_3"/>
    <property type="match status" value="1"/>
</dbReference>
<dbReference type="AlphaFoldDB" id="A3QBD0"/>
<evidence type="ECO:0000259" key="6">
    <source>
        <dbReference type="PROSITE" id="PS50109"/>
    </source>
</evidence>
<keyword evidence="9" id="KW-1185">Reference proteome</keyword>
<evidence type="ECO:0000256" key="5">
    <source>
        <dbReference type="PROSITE-ProRule" id="PRU00169"/>
    </source>
</evidence>
<organism evidence="8 9">
    <name type="scientific">Shewanella loihica (strain ATCC BAA-1088 / PV-4)</name>
    <dbReference type="NCBI Taxonomy" id="323850"/>
    <lineage>
        <taxon>Bacteria</taxon>
        <taxon>Pseudomonadati</taxon>
        <taxon>Pseudomonadota</taxon>
        <taxon>Gammaproteobacteria</taxon>
        <taxon>Alteromonadales</taxon>
        <taxon>Shewanellaceae</taxon>
        <taxon>Shewanella</taxon>
    </lineage>
</organism>
<dbReference type="Gene3D" id="3.40.50.2300">
    <property type="match status" value="1"/>
</dbReference>
<dbReference type="PROSITE" id="PS50110">
    <property type="entry name" value="RESPONSE_REGULATORY"/>
    <property type="match status" value="1"/>
</dbReference>